<comment type="caution">
    <text evidence="1">The sequence shown here is derived from an EMBL/GenBank/DDBJ whole genome shotgun (WGS) entry which is preliminary data.</text>
</comment>
<gene>
    <name evidence="1" type="ORF">SKAU_G00388490</name>
</gene>
<evidence type="ECO:0000313" key="2">
    <source>
        <dbReference type="Proteomes" id="UP001152622"/>
    </source>
</evidence>
<organism evidence="1 2">
    <name type="scientific">Synaphobranchus kaupii</name>
    <name type="common">Kaup's arrowtooth eel</name>
    <dbReference type="NCBI Taxonomy" id="118154"/>
    <lineage>
        <taxon>Eukaryota</taxon>
        <taxon>Metazoa</taxon>
        <taxon>Chordata</taxon>
        <taxon>Craniata</taxon>
        <taxon>Vertebrata</taxon>
        <taxon>Euteleostomi</taxon>
        <taxon>Actinopterygii</taxon>
        <taxon>Neopterygii</taxon>
        <taxon>Teleostei</taxon>
        <taxon>Anguilliformes</taxon>
        <taxon>Synaphobranchidae</taxon>
        <taxon>Synaphobranchus</taxon>
    </lineage>
</organism>
<sequence length="126" mass="13250">MAKLQLKLAMLRPQCAACASTSAFSDGENRELQRSLTFIEKSEAGKGGGLTSSPAGRQAYACLSTASAWKGEHLSLSAIPRAFRLVPSTAFAISPLALPHPRSTAAHLEFLFLRCASLGVSMATSP</sequence>
<reference evidence="1" key="1">
    <citation type="journal article" date="2023" name="Science">
        <title>Genome structures resolve the early diversification of teleost fishes.</title>
        <authorList>
            <person name="Parey E."/>
            <person name="Louis A."/>
            <person name="Montfort J."/>
            <person name="Bouchez O."/>
            <person name="Roques C."/>
            <person name="Iampietro C."/>
            <person name="Lluch J."/>
            <person name="Castinel A."/>
            <person name="Donnadieu C."/>
            <person name="Desvignes T."/>
            <person name="Floi Bucao C."/>
            <person name="Jouanno E."/>
            <person name="Wen M."/>
            <person name="Mejri S."/>
            <person name="Dirks R."/>
            <person name="Jansen H."/>
            <person name="Henkel C."/>
            <person name="Chen W.J."/>
            <person name="Zahm M."/>
            <person name="Cabau C."/>
            <person name="Klopp C."/>
            <person name="Thompson A.W."/>
            <person name="Robinson-Rechavi M."/>
            <person name="Braasch I."/>
            <person name="Lecointre G."/>
            <person name="Bobe J."/>
            <person name="Postlethwait J.H."/>
            <person name="Berthelot C."/>
            <person name="Roest Crollius H."/>
            <person name="Guiguen Y."/>
        </authorList>
    </citation>
    <scope>NUCLEOTIDE SEQUENCE</scope>
    <source>
        <strain evidence="1">WJC10195</strain>
    </source>
</reference>
<evidence type="ECO:0000313" key="1">
    <source>
        <dbReference type="EMBL" id="KAJ8335507.1"/>
    </source>
</evidence>
<proteinExistence type="predicted"/>
<dbReference type="Proteomes" id="UP001152622">
    <property type="component" value="Chromosome 20"/>
</dbReference>
<protein>
    <submittedName>
        <fullName evidence="1">Uncharacterized protein</fullName>
    </submittedName>
</protein>
<keyword evidence="2" id="KW-1185">Reference proteome</keyword>
<dbReference type="EMBL" id="JAINUF010000020">
    <property type="protein sequence ID" value="KAJ8335507.1"/>
    <property type="molecule type" value="Genomic_DNA"/>
</dbReference>
<accession>A0A9Q1IDD6</accession>
<name>A0A9Q1IDD6_SYNKA</name>
<dbReference type="AlphaFoldDB" id="A0A9Q1IDD6"/>